<sequence length="181" mass="19155">MTNKYFGNLKAISTLCVSTFVAAATLLIATPTFADDPKPVSQHKDWTVFAYEEGGKKTCFAVTQPTESLPKGVRRGSIFFSVTHSQTDKTVNAVSIAMGYPLRENSTPTVTIGGKVYSMFAQAETAWPAGDSVQTALVAAMKRGQKMSIKGTSSRGTNTTDNYSLSGITAAIGAAKTHCGL</sequence>
<comment type="caution">
    <text evidence="2">The sequence shown here is derived from an EMBL/GenBank/DDBJ whole genome shotgun (WGS) entry which is preliminary data.</text>
</comment>
<name>A0A2A4Z4Z8_9PROT</name>
<organism evidence="2">
    <name type="scientific">OCS116 cluster bacterium</name>
    <dbReference type="NCBI Taxonomy" id="2030921"/>
    <lineage>
        <taxon>Bacteria</taxon>
        <taxon>Pseudomonadati</taxon>
        <taxon>Pseudomonadota</taxon>
        <taxon>Alphaproteobacteria</taxon>
        <taxon>OCS116 cluster</taxon>
    </lineage>
</organism>
<dbReference type="InterPro" id="IPR038696">
    <property type="entry name" value="IalB_sf"/>
</dbReference>
<feature type="signal peptide" evidence="1">
    <location>
        <begin position="1"/>
        <end position="34"/>
    </location>
</feature>
<keyword evidence="1" id="KW-0732">Signal</keyword>
<gene>
    <name evidence="2" type="ORF">COB13_07240</name>
</gene>
<accession>A0A2A4Z4Z8</accession>
<dbReference type="Gene3D" id="2.60.40.1880">
    <property type="entry name" value="Invasion associated locus B (IalB) protein"/>
    <property type="match status" value="1"/>
</dbReference>
<feature type="chain" id="PRO_5012178693" description="Invasion associated locus B family protein" evidence="1">
    <location>
        <begin position="35"/>
        <end position="181"/>
    </location>
</feature>
<evidence type="ECO:0000313" key="2">
    <source>
        <dbReference type="EMBL" id="PCJ01648.1"/>
    </source>
</evidence>
<protein>
    <recommendedName>
        <fullName evidence="3">Invasion associated locus B family protein</fullName>
    </recommendedName>
</protein>
<dbReference type="InterPro" id="IPR010642">
    <property type="entry name" value="Invasion_prot_B"/>
</dbReference>
<reference key="1">
    <citation type="submission" date="2017-08" db="EMBL/GenBank/DDBJ databases">
        <title>A dynamic microbial community with high functional redundancy inhabits the cold, oxic subseafloor aquifer.</title>
        <authorList>
            <person name="Tully B.J."/>
            <person name="Wheat C.G."/>
            <person name="Glazer B.T."/>
            <person name="Huber J.A."/>
        </authorList>
    </citation>
    <scope>NUCLEOTIDE SEQUENCE [LARGE SCALE GENOMIC DNA]</scope>
</reference>
<evidence type="ECO:0000256" key="1">
    <source>
        <dbReference type="SAM" id="SignalP"/>
    </source>
</evidence>
<proteinExistence type="predicted"/>
<dbReference type="Pfam" id="PF06776">
    <property type="entry name" value="IalB"/>
    <property type="match status" value="1"/>
</dbReference>
<dbReference type="AlphaFoldDB" id="A0A2A4Z4Z8"/>
<dbReference type="EMBL" id="NVUS01000007">
    <property type="protein sequence ID" value="PCJ01648.1"/>
    <property type="molecule type" value="Genomic_DNA"/>
</dbReference>
<reference evidence="2" key="2">
    <citation type="journal article" date="2018" name="ISME J.">
        <title>A dynamic microbial community with high functional redundancy inhabits the cold, oxic subseafloor aquifer.</title>
        <authorList>
            <person name="Tully B.J."/>
            <person name="Wheat C.G."/>
            <person name="Glazer B.T."/>
            <person name="Huber J.A."/>
        </authorList>
    </citation>
    <scope>NUCLEOTIDE SEQUENCE</scope>
    <source>
        <strain evidence="2">NORP83</strain>
    </source>
</reference>
<evidence type="ECO:0008006" key="3">
    <source>
        <dbReference type="Google" id="ProtNLM"/>
    </source>
</evidence>